<proteinExistence type="predicted"/>
<protein>
    <submittedName>
        <fullName evidence="1">Uncharacterized protein</fullName>
    </submittedName>
</protein>
<dbReference type="Proteomes" id="UP000054995">
    <property type="component" value="Unassembled WGS sequence"/>
</dbReference>
<organism evidence="1 2">
    <name type="scientific">Trichinella pseudospiralis</name>
    <name type="common">Parasitic roundworm</name>
    <dbReference type="NCBI Taxonomy" id="6337"/>
    <lineage>
        <taxon>Eukaryota</taxon>
        <taxon>Metazoa</taxon>
        <taxon>Ecdysozoa</taxon>
        <taxon>Nematoda</taxon>
        <taxon>Enoplea</taxon>
        <taxon>Dorylaimia</taxon>
        <taxon>Trichinellida</taxon>
        <taxon>Trichinellidae</taxon>
        <taxon>Trichinella</taxon>
    </lineage>
</organism>
<name>A0A0V1FU21_TRIPS</name>
<dbReference type="AlphaFoldDB" id="A0A0V1FU21"/>
<accession>A0A0V1FU21</accession>
<comment type="caution">
    <text evidence="1">The sequence shown here is derived from an EMBL/GenBank/DDBJ whole genome shotgun (WGS) entry which is preliminary data.</text>
</comment>
<reference evidence="1 2" key="1">
    <citation type="submission" date="2015-01" db="EMBL/GenBank/DDBJ databases">
        <title>Evolution of Trichinella species and genotypes.</title>
        <authorList>
            <person name="Korhonen P.K."/>
            <person name="Edoardo P."/>
            <person name="Giuseppe L.R."/>
            <person name="Gasser R.B."/>
        </authorList>
    </citation>
    <scope>NUCLEOTIDE SEQUENCE [LARGE SCALE GENOMIC DNA]</scope>
    <source>
        <strain evidence="1">ISS470</strain>
    </source>
</reference>
<dbReference type="EMBL" id="JYDT01000031">
    <property type="protein sequence ID" value="KRY89481.1"/>
    <property type="molecule type" value="Genomic_DNA"/>
</dbReference>
<evidence type="ECO:0000313" key="1">
    <source>
        <dbReference type="EMBL" id="KRY89481.1"/>
    </source>
</evidence>
<keyword evidence="2" id="KW-1185">Reference proteome</keyword>
<gene>
    <name evidence="1" type="ORF">T4D_13807</name>
</gene>
<sequence length="108" mass="12286">MSKWCMALKTNDAPNRMRSRNDGVQCVLVMELSVMACFLRGSNVLDDLWYTGTVTRTELSRYSKEKIPTYKLLMQWFFLCPGQLMDYIATVTDQLGTKSLPADCGKST</sequence>
<evidence type="ECO:0000313" key="2">
    <source>
        <dbReference type="Proteomes" id="UP000054995"/>
    </source>
</evidence>